<dbReference type="EMBL" id="RCUX01000002">
    <property type="protein sequence ID" value="RLP77410.1"/>
    <property type="molecule type" value="Genomic_DNA"/>
</dbReference>
<evidence type="ECO:0008006" key="3">
    <source>
        <dbReference type="Google" id="ProtNLM"/>
    </source>
</evidence>
<name>A0A3L7AC83_9MICO</name>
<gene>
    <name evidence="1" type="ORF">D9V32_02890</name>
</gene>
<protein>
    <recommendedName>
        <fullName evidence="3">DNA modification methylase</fullName>
    </recommendedName>
</protein>
<dbReference type="PROSITE" id="PS51257">
    <property type="entry name" value="PROKAR_LIPOPROTEIN"/>
    <property type="match status" value="1"/>
</dbReference>
<evidence type="ECO:0000313" key="2">
    <source>
        <dbReference type="Proteomes" id="UP000272503"/>
    </source>
</evidence>
<keyword evidence="2" id="KW-1185">Reference proteome</keyword>
<proteinExistence type="predicted"/>
<sequence length="167" mass="16815">MKARLISSVVLAATVLVGTAGCNLIAPQATLKHYDASDGVSANVGTLEVRNALVISFPGKEGVLAMTVVNTGDSAQTLTVEYPGGRVSVEVAASGPTAFGANGNPGITLPGFTTPAGADAATVFQYGTETGAEARVPVLDSADDFAFQEYKTLTPTPIPSVSPSTGN</sequence>
<accession>A0A3L7AC83</accession>
<reference evidence="1 2" key="1">
    <citation type="submission" date="2018-10" db="EMBL/GenBank/DDBJ databases">
        <authorList>
            <person name="Li J."/>
        </authorList>
    </citation>
    <scope>NUCLEOTIDE SEQUENCE [LARGE SCALE GENOMIC DNA]</scope>
    <source>
        <strain evidence="1 2">IF 016277</strain>
    </source>
</reference>
<dbReference type="AlphaFoldDB" id="A0A3L7AC83"/>
<dbReference type="OrthoDB" id="3267550at2"/>
<evidence type="ECO:0000313" key="1">
    <source>
        <dbReference type="EMBL" id="RLP77410.1"/>
    </source>
</evidence>
<comment type="caution">
    <text evidence="1">The sequence shown here is derived from an EMBL/GenBank/DDBJ whole genome shotgun (WGS) entry which is preliminary data.</text>
</comment>
<organism evidence="1 2">
    <name type="scientific">Mycetocola tolaasinivorans</name>
    <dbReference type="NCBI Taxonomy" id="76635"/>
    <lineage>
        <taxon>Bacteria</taxon>
        <taxon>Bacillati</taxon>
        <taxon>Actinomycetota</taxon>
        <taxon>Actinomycetes</taxon>
        <taxon>Micrococcales</taxon>
        <taxon>Microbacteriaceae</taxon>
        <taxon>Mycetocola</taxon>
    </lineage>
</organism>
<dbReference type="Proteomes" id="UP000272503">
    <property type="component" value="Unassembled WGS sequence"/>
</dbReference>
<dbReference type="RefSeq" id="WP_121647393.1">
    <property type="nucleotide sequence ID" value="NZ_RCUX01000002.1"/>
</dbReference>